<dbReference type="STRING" id="46731.A0A3M6TBV6"/>
<keyword evidence="2" id="KW-0106">Calcium</keyword>
<dbReference type="InterPro" id="IPR000421">
    <property type="entry name" value="FA58C"/>
</dbReference>
<dbReference type="AlphaFoldDB" id="A0A3M6TBV6"/>
<dbReference type="InterPro" id="IPR006585">
    <property type="entry name" value="FTP1"/>
</dbReference>
<gene>
    <name evidence="5" type="ORF">pdam_00022995</name>
</gene>
<keyword evidence="3" id="KW-1015">Disulfide bond</keyword>
<evidence type="ECO:0000313" key="5">
    <source>
        <dbReference type="EMBL" id="RMX38853.1"/>
    </source>
</evidence>
<dbReference type="OrthoDB" id="5984600at2759"/>
<dbReference type="Proteomes" id="UP000275408">
    <property type="component" value="Unassembled WGS sequence"/>
</dbReference>
<accession>A0A3M6TBV6</accession>
<feature type="non-terminal residue" evidence="5">
    <location>
        <position position="1"/>
    </location>
</feature>
<dbReference type="Pfam" id="PF22633">
    <property type="entry name" value="F5_F8_type_C_2"/>
    <property type="match status" value="2"/>
</dbReference>
<feature type="domain" description="F5/8 type C" evidence="4">
    <location>
        <begin position="45"/>
        <end position="179"/>
    </location>
</feature>
<name>A0A3M6TBV6_POCDA</name>
<dbReference type="CDD" id="cd00057">
    <property type="entry name" value="FA58C"/>
    <property type="match status" value="3"/>
</dbReference>
<dbReference type="FunFam" id="2.60.120.260:FF:000016">
    <property type="entry name" value="Contactin-associated protein-like 4 isoform 1"/>
    <property type="match status" value="2"/>
</dbReference>
<dbReference type="EMBL" id="RCHS01003935">
    <property type="protein sequence ID" value="RMX38853.1"/>
    <property type="molecule type" value="Genomic_DNA"/>
</dbReference>
<evidence type="ECO:0000259" key="4">
    <source>
        <dbReference type="PROSITE" id="PS50022"/>
    </source>
</evidence>
<dbReference type="SMART" id="SM00607">
    <property type="entry name" value="FTP"/>
    <property type="match status" value="1"/>
</dbReference>
<dbReference type="SUPFAM" id="SSF49785">
    <property type="entry name" value="Galactose-binding domain-like"/>
    <property type="match status" value="6"/>
</dbReference>
<dbReference type="InterPro" id="IPR008979">
    <property type="entry name" value="Galactose-bd-like_sf"/>
</dbReference>
<dbReference type="PANTHER" id="PTHR24543">
    <property type="entry name" value="MULTICOPPER OXIDASE-RELATED"/>
    <property type="match status" value="1"/>
</dbReference>
<reference evidence="5 6" key="1">
    <citation type="journal article" date="2018" name="Sci. Rep.">
        <title>Comparative analysis of the Pocillopora damicornis genome highlights role of immune system in coral evolution.</title>
        <authorList>
            <person name="Cunning R."/>
            <person name="Bay R.A."/>
            <person name="Gillette P."/>
            <person name="Baker A.C."/>
            <person name="Traylor-Knowles N."/>
        </authorList>
    </citation>
    <scope>NUCLEOTIDE SEQUENCE [LARGE SCALE GENOMIC DNA]</scope>
    <source>
        <strain evidence="5">RSMAS</strain>
        <tissue evidence="5">Whole animal</tissue>
    </source>
</reference>
<protein>
    <recommendedName>
        <fullName evidence="4">F5/8 type C domain-containing protein</fullName>
    </recommendedName>
</protein>
<dbReference type="PROSITE" id="PS01285">
    <property type="entry name" value="FA58C_1"/>
    <property type="match status" value="2"/>
</dbReference>
<evidence type="ECO:0000256" key="1">
    <source>
        <dbReference type="ARBA" id="ARBA00022723"/>
    </source>
</evidence>
<feature type="domain" description="F5/8 type C" evidence="4">
    <location>
        <begin position="408"/>
        <end position="508"/>
    </location>
</feature>
<dbReference type="GO" id="GO:0046872">
    <property type="term" value="F:metal ion binding"/>
    <property type="evidence" value="ECO:0007669"/>
    <property type="project" value="UniProtKB-KW"/>
</dbReference>
<dbReference type="Pfam" id="PF00754">
    <property type="entry name" value="F5_F8_type_C"/>
    <property type="match status" value="4"/>
</dbReference>
<keyword evidence="1" id="KW-0479">Metal-binding</keyword>
<evidence type="ECO:0000256" key="2">
    <source>
        <dbReference type="ARBA" id="ARBA00022837"/>
    </source>
</evidence>
<keyword evidence="6" id="KW-1185">Reference proteome</keyword>
<proteinExistence type="predicted"/>
<dbReference type="SMART" id="SM00231">
    <property type="entry name" value="FA58C"/>
    <property type="match status" value="3"/>
</dbReference>
<feature type="domain" description="F5/8 type C" evidence="4">
    <location>
        <begin position="529"/>
        <end position="676"/>
    </location>
</feature>
<dbReference type="Gene3D" id="2.60.120.260">
    <property type="entry name" value="Galactose-binding domain-like"/>
    <property type="match status" value="6"/>
</dbReference>
<sequence>FPSLRDHGVISSSVNAPGIPKHSIFSCFLVELEFNHHNKSVFTDCFMNPVGVANPRIIPDNRITSSSSHHGLHQAVHGRLYSYRGGAWCSRETDSDSEWLQVDIGEIIQACGVAIQGKRTGHQRVKAFTLSYSLDESIWETYRDESGEEMEFQSFGYDFAIDQHKLPLPVYARYFRFYPIQRHGNCLRVEIFKEKFPGCQYIDVGLGNGYTLDRDFSSSSVLNTNTPAKNGRLNYNKGSSWCAATNDSQPYLQVDFEKLYIICAVSTQGNSQGDEWVRKYTLQSSRDGTNWTDYQEAGILKVFSGNFNRKETVKQILCSELVAKRLRFIPQERYGNCCMRVEIYGIPLAAGRSFYDSGLDKIESILHTLAVSTKYPHVSGESLEHSILSCCLVEREFNHHNKSIFTDCFKNPVGVADPRIIPDNRITASSQYDGLYQAAQGRLYYGTGWCSHKTDSNSEWLQVDIGEIIQACGVAIQGKRGTRRQTVHAFKLSYSLDESNWETYLDESGEEMVRIPLLNNASLFAVPGCQYIDLGIGNGYTLDRDFSSSSVLNANTPAKNGRLNYKGGSSWCAATNDSQPYLQVDFEKLYIVCAVSTQGNSQGDEWVRKYTLQSSRDGTTWTDYQEAGTLKVFSGNFNRNKTVKQILCIELVAKRLRFIPKEHYGNCCMRVEIYGIPLTADNLALGKPARQSSIYAVAMDVNYPRRAVDGVKNTNRYYCASTGASYPDPYWRVDLEQVLPVSEVFILNSGDCCGEHFNGTEIRVGYLDRRKCWSYAKLKFSPQLDQLLFFLLDLALYQSASQSSTRSNYTANKAVDGDVHSCATTQSQQDPWWRVDLGASRVVAKVIVTYKNQMEGLQVWIGGLRE</sequence>
<dbReference type="PROSITE" id="PS50022">
    <property type="entry name" value="FA58C_3"/>
    <property type="match status" value="4"/>
</dbReference>
<feature type="domain" description="F5/8 type C" evidence="4">
    <location>
        <begin position="199"/>
        <end position="346"/>
    </location>
</feature>
<organism evidence="5 6">
    <name type="scientific">Pocillopora damicornis</name>
    <name type="common">Cauliflower coral</name>
    <name type="synonym">Millepora damicornis</name>
    <dbReference type="NCBI Taxonomy" id="46731"/>
    <lineage>
        <taxon>Eukaryota</taxon>
        <taxon>Metazoa</taxon>
        <taxon>Cnidaria</taxon>
        <taxon>Anthozoa</taxon>
        <taxon>Hexacorallia</taxon>
        <taxon>Scleractinia</taxon>
        <taxon>Astrocoeniina</taxon>
        <taxon>Pocilloporidae</taxon>
        <taxon>Pocillopora</taxon>
    </lineage>
</organism>
<evidence type="ECO:0000313" key="6">
    <source>
        <dbReference type="Proteomes" id="UP000275408"/>
    </source>
</evidence>
<comment type="caution">
    <text evidence="5">The sequence shown here is derived from an EMBL/GenBank/DDBJ whole genome shotgun (WGS) entry which is preliminary data.</text>
</comment>
<evidence type="ECO:0000256" key="3">
    <source>
        <dbReference type="ARBA" id="ARBA00023157"/>
    </source>
</evidence>